<keyword evidence="1" id="KW-0479">Metal-binding</keyword>
<dbReference type="InterPro" id="IPR000477">
    <property type="entry name" value="RT_dom"/>
</dbReference>
<dbReference type="InterPro" id="IPR036691">
    <property type="entry name" value="Endo/exonu/phosph_ase_sf"/>
</dbReference>
<dbReference type="OrthoDB" id="2443300at2759"/>
<gene>
    <name evidence="4" type="primary">PARPA_10093.1 scaffold 39287</name>
</gene>
<keyword evidence="1" id="KW-0862">Zinc</keyword>
<dbReference type="GO" id="GO:0008270">
    <property type="term" value="F:zinc ion binding"/>
    <property type="evidence" value="ECO:0007669"/>
    <property type="project" value="UniProtKB-KW"/>
</dbReference>
<evidence type="ECO:0000259" key="3">
    <source>
        <dbReference type="PROSITE" id="PS50158"/>
    </source>
</evidence>
<dbReference type="Proteomes" id="UP000054107">
    <property type="component" value="Unassembled WGS sequence"/>
</dbReference>
<feature type="domain" description="CCHC-type" evidence="3">
    <location>
        <begin position="237"/>
        <end position="252"/>
    </location>
</feature>
<evidence type="ECO:0000256" key="1">
    <source>
        <dbReference type="PROSITE-ProRule" id="PRU00047"/>
    </source>
</evidence>
<keyword evidence="5" id="KW-1185">Reference proteome</keyword>
<name>A0A0B7NKG5_9FUNG</name>
<dbReference type="PROSITE" id="PS50158">
    <property type="entry name" value="ZF_CCHC"/>
    <property type="match status" value="1"/>
</dbReference>
<accession>A0A0B7NKG5</accession>
<evidence type="ECO:0000313" key="4">
    <source>
        <dbReference type="EMBL" id="CEP15852.1"/>
    </source>
</evidence>
<dbReference type="SMART" id="SM00343">
    <property type="entry name" value="ZnF_C2HC"/>
    <property type="match status" value="2"/>
</dbReference>
<dbReference type="PANTHER" id="PTHR31635">
    <property type="entry name" value="REVERSE TRANSCRIPTASE DOMAIN-CONTAINING PROTEIN-RELATED"/>
    <property type="match status" value="1"/>
</dbReference>
<protein>
    <recommendedName>
        <fullName evidence="3">CCHC-type domain-containing protein</fullName>
    </recommendedName>
</protein>
<sequence>MKMEIAGSNGKAKQQYLSLSPTIVQPVLNDSESNQATNNQTQPAPIELVRPFIKGLEQGSVLIDITHVKDPSLLREALDNFNKDADTDGRGYNEFLGRCEKTRTYLNHEFMETMWAPSSSSYQTITEKGIHLTDDKTRLQHFGNVLDYGVSKKEGYYVGGGYATIELPADPCSKDSRCTSDHVHHEHLNREIVWDEEDGEFRKITLTWDTMPDFCRCCGSTNHCRADCPELCSWMTCHNCLQKGHRWRNCPRHNESTSHASSKTRAVSELQQTAPVGKKEHKSANKQTTQTTPMVIDPLSSSQPTTTATEAPAPKAPTLTVSGHNSQEPKHDIAAAITIVNHVSNADILPSSDATEQPDIPMQETSKSETPLPLSPELHAQEASMKKVQKTRSNTDATATRRLVQLNTNTPNVSYSDGYDILLLQETHATTQQIIDEFNIQFRTTTTNSSHWTQHCGIVCLNNKYRLQIISDGIDNGRYILANIQLYTTDNADNNTLLTIATILNIYGRSGIHSQRSAFYTELLSTPPILQTLTDIRSTPTIILGDFNYSYEHHLRQDGSLTSAPTEWINLLTEHYVDCFQDLKQPTWQKNSSQSILDFIFCDKNSAYRVEDPDHLHISRQWTDHALLGISFRFEDLIGRGPGAWKANPLLAKRKDVRSALANHIEVIAMEIPNLLSLSTTQQTWDWVKQEVKSFIKAFQLTDNNWRDKQLKKLQGKRNMMIRQSKNRGLYFQVLATIERQIGSLQESVAEVAALRAGKTWREKGEKDAGYLKRTTFSVLISTEPTVIQELLSSIPENLRLTPDDKSLLTSYIEFEDILDVLTNSPRKSSPGSDGLPFEILNLVMRSPLLKDLILKVCPKLINNSQIGFIPGKYIAENGLRCQMIMEDAERQWIMADQQGTLNSLGRDIGHLLDQEKAYDRVNLTYFRAVLERFGFPGNIVHCLYHLMADNRIRININGYFTEEVHKLRGFKQGDPISCICYDLAFEPFLQSILQDQDYHGYHFPQHTTTGESSNLTTKILCYADDALVFIHDKPFEVEAFSLSGRNTRSFWNRSLADMSINHLHTADDAQPLTYLGFPLIQSTQQRTYFVTTLIASLKRTVQFHSCRSLSVMGKATVVNTLILSKCWYVFRVTPLTLNDLQQITSVIIQYLKQGIFPVIPWSTWTLPRYLGGLGVLDVKLQYAALYFRWVQPVLRMDDSVLSSPLETMLSHHISNHNGAHPPQLPLLFPLARKQLTRKRRVTTIDMLYRSVDTLHRDYDSVLINHVTALSLPLATVLYRVPNSTYRVPTKIKSMMVSDVFQMHPTGHFLHWKDTADTGLLSWKQEPRQLFRGIESGNIRLQPFFQPLCTPSTTSNLISLQPFIQKLLPLDATNGMSIQSPSKTFRQVCTSLVVAPPHLRAINSPAWIFFWSLSLTMIQRNVIYRFINKCIPHLSLLHRIFPDQHTTDTCVVCSSASDTLDHFLFRCPPKALVWQGIIFEFLWPTVTIDDICHSILSFNFYNIRYSQQPLVPSHLIVMITMANIWRAHYRLIFNQKAFEITAVLNNIRLDINKMIDEDQVHNMI</sequence>
<dbReference type="GO" id="GO:0003824">
    <property type="term" value="F:catalytic activity"/>
    <property type="evidence" value="ECO:0007669"/>
    <property type="project" value="InterPro"/>
</dbReference>
<dbReference type="InterPro" id="IPR001878">
    <property type="entry name" value="Znf_CCHC"/>
</dbReference>
<feature type="region of interest" description="Disordered" evidence="2">
    <location>
        <begin position="349"/>
        <end position="374"/>
    </location>
</feature>
<dbReference type="InterPro" id="IPR005135">
    <property type="entry name" value="Endo/exonuclease/phosphatase"/>
</dbReference>
<dbReference type="SUPFAM" id="SSF56219">
    <property type="entry name" value="DNase I-like"/>
    <property type="match status" value="1"/>
</dbReference>
<dbReference type="Pfam" id="PF14529">
    <property type="entry name" value="Exo_endo_phos_2"/>
    <property type="match status" value="1"/>
</dbReference>
<feature type="region of interest" description="Disordered" evidence="2">
    <location>
        <begin position="251"/>
        <end position="328"/>
    </location>
</feature>
<dbReference type="Gene3D" id="3.60.10.10">
    <property type="entry name" value="Endonuclease/exonuclease/phosphatase"/>
    <property type="match status" value="1"/>
</dbReference>
<feature type="compositionally biased region" description="Polar residues" evidence="2">
    <location>
        <begin position="285"/>
        <end position="303"/>
    </location>
</feature>
<dbReference type="EMBL" id="LN732637">
    <property type="protein sequence ID" value="CEP15852.1"/>
    <property type="molecule type" value="Genomic_DNA"/>
</dbReference>
<dbReference type="PANTHER" id="PTHR31635:SF196">
    <property type="entry name" value="REVERSE TRANSCRIPTASE DOMAIN-CONTAINING PROTEIN-RELATED"/>
    <property type="match status" value="1"/>
</dbReference>
<dbReference type="GO" id="GO:0003676">
    <property type="term" value="F:nucleic acid binding"/>
    <property type="evidence" value="ECO:0007669"/>
    <property type="project" value="InterPro"/>
</dbReference>
<dbReference type="Pfam" id="PF00078">
    <property type="entry name" value="RVT_1"/>
    <property type="match status" value="1"/>
</dbReference>
<keyword evidence="1" id="KW-0863">Zinc-finger</keyword>
<organism evidence="4 5">
    <name type="scientific">Parasitella parasitica</name>
    <dbReference type="NCBI Taxonomy" id="35722"/>
    <lineage>
        <taxon>Eukaryota</taxon>
        <taxon>Fungi</taxon>
        <taxon>Fungi incertae sedis</taxon>
        <taxon>Mucoromycota</taxon>
        <taxon>Mucoromycotina</taxon>
        <taxon>Mucoromycetes</taxon>
        <taxon>Mucorales</taxon>
        <taxon>Mucorineae</taxon>
        <taxon>Mucoraceae</taxon>
        <taxon>Parasitella</taxon>
    </lineage>
</organism>
<feature type="compositionally biased region" description="Low complexity" evidence="2">
    <location>
        <begin position="304"/>
        <end position="320"/>
    </location>
</feature>
<evidence type="ECO:0000256" key="2">
    <source>
        <dbReference type="SAM" id="MobiDB-lite"/>
    </source>
</evidence>
<evidence type="ECO:0000313" key="5">
    <source>
        <dbReference type="Proteomes" id="UP000054107"/>
    </source>
</evidence>
<proteinExistence type="predicted"/>
<feature type="compositionally biased region" description="Polar residues" evidence="2">
    <location>
        <begin position="257"/>
        <end position="274"/>
    </location>
</feature>
<reference evidence="4 5" key="1">
    <citation type="submission" date="2014-09" db="EMBL/GenBank/DDBJ databases">
        <authorList>
            <person name="Ellenberger Sabrina"/>
        </authorList>
    </citation>
    <scope>NUCLEOTIDE SEQUENCE [LARGE SCALE GENOMIC DNA]</scope>
    <source>
        <strain evidence="4 5">CBS 412.66</strain>
    </source>
</reference>